<keyword evidence="4" id="KW-0067">ATP-binding</keyword>
<evidence type="ECO:0000313" key="9">
    <source>
        <dbReference type="Proteomes" id="UP000708576"/>
    </source>
</evidence>
<dbReference type="InterPro" id="IPR012677">
    <property type="entry name" value="Nucleotide-bd_a/b_plait_sf"/>
</dbReference>
<comment type="caution">
    <text evidence="8">The sequence shown here is derived from an EMBL/GenBank/DDBJ whole genome shotgun (WGS) entry which is preliminary data.</text>
</comment>
<organism evidence="8 9">
    <name type="scientific">Carboxylicivirga linearis</name>
    <dbReference type="NCBI Taxonomy" id="1628157"/>
    <lineage>
        <taxon>Bacteria</taxon>
        <taxon>Pseudomonadati</taxon>
        <taxon>Bacteroidota</taxon>
        <taxon>Bacteroidia</taxon>
        <taxon>Marinilabiliales</taxon>
        <taxon>Marinilabiliaceae</taxon>
        <taxon>Carboxylicivirga</taxon>
    </lineage>
</organism>
<dbReference type="GO" id="GO:0004386">
    <property type="term" value="F:helicase activity"/>
    <property type="evidence" value="ECO:0007669"/>
    <property type="project" value="UniProtKB-KW"/>
</dbReference>
<dbReference type="PANTHER" id="PTHR47959">
    <property type="entry name" value="ATP-DEPENDENT RNA HELICASE RHLE-RELATED"/>
    <property type="match status" value="1"/>
</dbReference>
<dbReference type="InterPro" id="IPR050079">
    <property type="entry name" value="DEAD_box_RNA_helicase"/>
</dbReference>
<gene>
    <name evidence="8" type="ORF">KEM10_13490</name>
</gene>
<dbReference type="Pfam" id="PF00271">
    <property type="entry name" value="Helicase_C"/>
    <property type="match status" value="1"/>
</dbReference>
<protein>
    <submittedName>
        <fullName evidence="8">DEAD/DEAH box helicase</fullName>
    </submittedName>
</protein>
<dbReference type="RefSeq" id="WP_212216541.1">
    <property type="nucleotide sequence ID" value="NZ_JAGUCO010000009.1"/>
</dbReference>
<dbReference type="SUPFAM" id="SSF52540">
    <property type="entry name" value="P-loop containing nucleoside triphosphate hydrolases"/>
    <property type="match status" value="1"/>
</dbReference>
<dbReference type="Pfam" id="PF00270">
    <property type="entry name" value="DEAD"/>
    <property type="match status" value="1"/>
</dbReference>
<evidence type="ECO:0000259" key="7">
    <source>
        <dbReference type="PROSITE" id="PS51194"/>
    </source>
</evidence>
<keyword evidence="9" id="KW-1185">Reference proteome</keyword>
<reference evidence="8 9" key="1">
    <citation type="journal article" date="2015" name="Int. J. Syst. Evol. Microbiol.">
        <title>Carboxylicivirga linearis sp. nov., isolated from a sea cucumber culture pond.</title>
        <authorList>
            <person name="Wang F.Q."/>
            <person name="Zhou Y.X."/>
            <person name="Lin X.Z."/>
            <person name="Chen G.J."/>
            <person name="Du Z.J."/>
        </authorList>
    </citation>
    <scope>NUCLEOTIDE SEQUENCE [LARGE SCALE GENOMIC DNA]</scope>
    <source>
        <strain evidence="8 9">FB218</strain>
    </source>
</reference>
<dbReference type="InterPro" id="IPR044742">
    <property type="entry name" value="DEAD/DEAH_RhlB"/>
</dbReference>
<proteinExistence type="inferred from homology"/>
<dbReference type="Pfam" id="PF03880">
    <property type="entry name" value="DbpA"/>
    <property type="match status" value="1"/>
</dbReference>
<sequence length="441" mass="50001">MKTREQQIQSYIKILGIEALKPMQQSMLETVTKGDDTILLSPTGSGKTLAFLLPLIIKLDEQKEGVQLMILAPSRELAIQIEQVFRELKTGYKVLCSYGGHSIQTERNSFLHPPTVLIGTPGRIADHVRRERFSLDNLKFLVLDEFDKSLELGFQAEMKEIILQLKALKQRILTSATNLKDIPAFVGIKSAETLNFIGAEEKSVTLSLKGVRSEGKDKLDAFFKLVCHLGNEPMLVFVNHRDTADRISNHLLDMGLMHDVFHGGMQQEDRERALIKFRNGSHHLLITTDLASRGLDIPEIKYVIHYHLPSKEDAYIHRNGRTARMNAEGTVYLLLAEEEQLPEYIRTELAFEEVGSYTELPEAPDWTTIYIGSGKKEKVNKIDIVGLFYKKGRLQKDELGRIDVLDHSAFVAVKSGKVKKLLQNLKNEKIKGKKLRMELSK</sequence>
<dbReference type="InterPro" id="IPR001650">
    <property type="entry name" value="Helicase_C-like"/>
</dbReference>
<dbReference type="InterPro" id="IPR005580">
    <property type="entry name" value="DbpA/CsdA_RNA-bd_dom"/>
</dbReference>
<feature type="domain" description="Helicase ATP-binding" evidence="6">
    <location>
        <begin position="28"/>
        <end position="177"/>
    </location>
</feature>
<evidence type="ECO:0000313" key="8">
    <source>
        <dbReference type="EMBL" id="MBS2099301.1"/>
    </source>
</evidence>
<dbReference type="CDD" id="cd00268">
    <property type="entry name" value="DEADc"/>
    <property type="match status" value="1"/>
</dbReference>
<dbReference type="InterPro" id="IPR014001">
    <property type="entry name" value="Helicase_ATP-bd"/>
</dbReference>
<accession>A0ABS5JY03</accession>
<dbReference type="Proteomes" id="UP000708576">
    <property type="component" value="Unassembled WGS sequence"/>
</dbReference>
<dbReference type="SMART" id="SM00487">
    <property type="entry name" value="DEXDc"/>
    <property type="match status" value="1"/>
</dbReference>
<keyword evidence="2" id="KW-0378">Hydrolase</keyword>
<dbReference type="InterPro" id="IPR011545">
    <property type="entry name" value="DEAD/DEAH_box_helicase_dom"/>
</dbReference>
<dbReference type="EMBL" id="JAGUCO010000009">
    <property type="protein sequence ID" value="MBS2099301.1"/>
    <property type="molecule type" value="Genomic_DNA"/>
</dbReference>
<evidence type="ECO:0000259" key="6">
    <source>
        <dbReference type="PROSITE" id="PS51192"/>
    </source>
</evidence>
<dbReference type="PANTHER" id="PTHR47959:SF1">
    <property type="entry name" value="ATP-DEPENDENT RNA HELICASE DBPA"/>
    <property type="match status" value="1"/>
</dbReference>
<dbReference type="InterPro" id="IPR027417">
    <property type="entry name" value="P-loop_NTPase"/>
</dbReference>
<evidence type="ECO:0000256" key="3">
    <source>
        <dbReference type="ARBA" id="ARBA00022806"/>
    </source>
</evidence>
<evidence type="ECO:0000256" key="2">
    <source>
        <dbReference type="ARBA" id="ARBA00022801"/>
    </source>
</evidence>
<dbReference type="Gene3D" id="3.30.70.330">
    <property type="match status" value="1"/>
</dbReference>
<keyword evidence="1" id="KW-0547">Nucleotide-binding</keyword>
<dbReference type="SMART" id="SM00490">
    <property type="entry name" value="HELICc"/>
    <property type="match status" value="1"/>
</dbReference>
<name>A0ABS5JY03_9BACT</name>
<keyword evidence="3 8" id="KW-0347">Helicase</keyword>
<dbReference type="PROSITE" id="PS51194">
    <property type="entry name" value="HELICASE_CTER"/>
    <property type="match status" value="1"/>
</dbReference>
<dbReference type="Gene3D" id="3.40.50.300">
    <property type="entry name" value="P-loop containing nucleotide triphosphate hydrolases"/>
    <property type="match status" value="2"/>
</dbReference>
<dbReference type="CDD" id="cd12252">
    <property type="entry name" value="RRM_DbpA"/>
    <property type="match status" value="1"/>
</dbReference>
<dbReference type="PROSITE" id="PS51192">
    <property type="entry name" value="HELICASE_ATP_BIND_1"/>
    <property type="match status" value="1"/>
</dbReference>
<comment type="similarity">
    <text evidence="5">Belongs to the DEAD box helicase family.</text>
</comment>
<evidence type="ECO:0000256" key="1">
    <source>
        <dbReference type="ARBA" id="ARBA00022741"/>
    </source>
</evidence>
<evidence type="ECO:0000256" key="5">
    <source>
        <dbReference type="ARBA" id="ARBA00038437"/>
    </source>
</evidence>
<evidence type="ECO:0000256" key="4">
    <source>
        <dbReference type="ARBA" id="ARBA00022840"/>
    </source>
</evidence>
<dbReference type="CDD" id="cd18787">
    <property type="entry name" value="SF2_C_DEAD"/>
    <property type="match status" value="1"/>
</dbReference>
<feature type="domain" description="Helicase C-terminal" evidence="7">
    <location>
        <begin position="218"/>
        <end position="368"/>
    </location>
</feature>